<dbReference type="Proteomes" id="UP000199103">
    <property type="component" value="Chromosome I"/>
</dbReference>
<name>A0A1H1P3J1_9ACTN</name>
<keyword evidence="2" id="KW-1185">Reference proteome</keyword>
<dbReference type="RefSeq" id="WP_091520068.1">
    <property type="nucleotide sequence ID" value="NZ_LT629772.1"/>
</dbReference>
<dbReference type="SUPFAM" id="SSF82171">
    <property type="entry name" value="DPP6 N-terminal domain-like"/>
    <property type="match status" value="1"/>
</dbReference>
<dbReference type="InterPro" id="IPR011042">
    <property type="entry name" value="6-blade_b-propeller_TolB-like"/>
</dbReference>
<proteinExistence type="predicted"/>
<dbReference type="Gene3D" id="2.120.10.30">
    <property type="entry name" value="TolB, C-terminal domain"/>
    <property type="match status" value="1"/>
</dbReference>
<dbReference type="Pfam" id="PF07676">
    <property type="entry name" value="PD40"/>
    <property type="match status" value="2"/>
</dbReference>
<dbReference type="AlphaFoldDB" id="A0A1H1P3J1"/>
<dbReference type="InterPro" id="IPR011659">
    <property type="entry name" value="WD40"/>
</dbReference>
<reference evidence="1 2" key="1">
    <citation type="submission" date="2016-10" db="EMBL/GenBank/DDBJ databases">
        <authorList>
            <person name="de Groot N.N."/>
        </authorList>
    </citation>
    <scope>NUCLEOTIDE SEQUENCE [LARGE SCALE GENOMIC DNA]</scope>
    <source>
        <strain evidence="1 2">DSM 21800</strain>
    </source>
</reference>
<sequence>MAPRTLDPGRRTQIWLGGPTIADPELLYETDQTLYEAPNWTPDGSRLVINGDGALWTLSVDDPGAGPQRIDFDDLPDLNNDHVLAPDGEHVYMSAADRHIYRGTLTGGPVERVSPDDGNWHFLHGVSPDGTRLAYVEISDFDLPGRLAIIEPGQPATVLDTGNGHLDGPEWSPDGRWIYFNTQTFTDEPGHAQLARISDSGDTMERLVSSDTVDWFPHLSPDGTVASYIAFPPGTLGHPADKEVEIFVVSTADWSTPLQRYRLFGGQGTINVNSWAPDSTRFAFVGYPQA</sequence>
<accession>A0A1H1P3J1</accession>
<gene>
    <name evidence="1" type="ORF">SAMN04489812_0750</name>
</gene>
<protein>
    <submittedName>
        <fullName evidence="1">WD40-like Beta Propeller Repeat</fullName>
    </submittedName>
</protein>
<dbReference type="STRING" id="630515.SAMN04489812_0750"/>
<dbReference type="EMBL" id="LT629772">
    <property type="protein sequence ID" value="SDS05791.1"/>
    <property type="molecule type" value="Genomic_DNA"/>
</dbReference>
<organism evidence="1 2">
    <name type="scientific">Microlunatus soli</name>
    <dbReference type="NCBI Taxonomy" id="630515"/>
    <lineage>
        <taxon>Bacteria</taxon>
        <taxon>Bacillati</taxon>
        <taxon>Actinomycetota</taxon>
        <taxon>Actinomycetes</taxon>
        <taxon>Propionibacteriales</taxon>
        <taxon>Propionibacteriaceae</taxon>
        <taxon>Microlunatus</taxon>
    </lineage>
</organism>
<evidence type="ECO:0000313" key="2">
    <source>
        <dbReference type="Proteomes" id="UP000199103"/>
    </source>
</evidence>
<dbReference type="OrthoDB" id="262125at2"/>
<evidence type="ECO:0000313" key="1">
    <source>
        <dbReference type="EMBL" id="SDS05791.1"/>
    </source>
</evidence>